<name>A0AAD4HF37_9AGAM</name>
<proteinExistence type="predicted"/>
<sequence>MSYARGISETPSEGSDLVMMESNDEHDELLSDSLRTAPKPAAGTLQKYQFINEFAPDDLEDPIINSPRPTQAAKMPQRRGRKRKTKALSPVSEDEGSNGCQAQVLNGKSKGVKAKKVKTSRGTQNKKLAVFESDDENQPQSFPEARPSPGQARPGQAHRQAFQGLGPGLIFDKAQASVLGPGLSSVEGPAANPKRQAVFRQTNVRLTRVLWRTGPMKFLNFEGKHLRHAVANTRADTSFDVLTDTQSTAPVEMHSGTLDSEGLECIDDTCTTVSDTSNATRGHAQSDAVDGNGLLEDIDVQDISPITKARREDKTMDISAFFGAPYAAKSKDGKTRNVRDCKSCHKKGFPHQITLGRIS</sequence>
<gene>
    <name evidence="2" type="ORF">F5891DRAFT_986138</name>
</gene>
<protein>
    <submittedName>
        <fullName evidence="2">Uncharacterized protein</fullName>
    </submittedName>
</protein>
<evidence type="ECO:0000256" key="1">
    <source>
        <dbReference type="SAM" id="MobiDB-lite"/>
    </source>
</evidence>
<accession>A0AAD4HF37</accession>
<feature type="compositionally biased region" description="Basic residues" evidence="1">
    <location>
        <begin position="110"/>
        <end position="119"/>
    </location>
</feature>
<comment type="caution">
    <text evidence="2">The sequence shown here is derived from an EMBL/GenBank/DDBJ whole genome shotgun (WGS) entry which is preliminary data.</text>
</comment>
<dbReference type="Proteomes" id="UP001195769">
    <property type="component" value="Unassembled WGS sequence"/>
</dbReference>
<evidence type="ECO:0000313" key="3">
    <source>
        <dbReference type="Proteomes" id="UP001195769"/>
    </source>
</evidence>
<feature type="region of interest" description="Disordered" evidence="1">
    <location>
        <begin position="58"/>
        <end position="158"/>
    </location>
</feature>
<evidence type="ECO:0000313" key="2">
    <source>
        <dbReference type="EMBL" id="KAG1893144.1"/>
    </source>
</evidence>
<dbReference type="GeneID" id="64671997"/>
<dbReference type="EMBL" id="JABBWK010000107">
    <property type="protein sequence ID" value="KAG1893144.1"/>
    <property type="molecule type" value="Genomic_DNA"/>
</dbReference>
<dbReference type="AlphaFoldDB" id="A0AAD4HF37"/>
<feature type="region of interest" description="Disordered" evidence="1">
    <location>
        <begin position="1"/>
        <end position="41"/>
    </location>
</feature>
<feature type="compositionally biased region" description="Basic residues" evidence="1">
    <location>
        <begin position="76"/>
        <end position="86"/>
    </location>
</feature>
<reference evidence="2" key="1">
    <citation type="journal article" date="2020" name="New Phytol.">
        <title>Comparative genomics reveals dynamic genome evolution in host specialist ectomycorrhizal fungi.</title>
        <authorList>
            <person name="Lofgren L.A."/>
            <person name="Nguyen N.H."/>
            <person name="Vilgalys R."/>
            <person name="Ruytinx J."/>
            <person name="Liao H.L."/>
            <person name="Branco S."/>
            <person name="Kuo A."/>
            <person name="LaButti K."/>
            <person name="Lipzen A."/>
            <person name="Andreopoulos W."/>
            <person name="Pangilinan J."/>
            <person name="Riley R."/>
            <person name="Hundley H."/>
            <person name="Na H."/>
            <person name="Barry K."/>
            <person name="Grigoriev I.V."/>
            <person name="Stajich J.E."/>
            <person name="Kennedy P.G."/>
        </authorList>
    </citation>
    <scope>NUCLEOTIDE SEQUENCE</scope>
    <source>
        <strain evidence="2">FC203</strain>
    </source>
</reference>
<keyword evidence="3" id="KW-1185">Reference proteome</keyword>
<organism evidence="2 3">
    <name type="scientific">Suillus fuscotomentosus</name>
    <dbReference type="NCBI Taxonomy" id="1912939"/>
    <lineage>
        <taxon>Eukaryota</taxon>
        <taxon>Fungi</taxon>
        <taxon>Dikarya</taxon>
        <taxon>Basidiomycota</taxon>
        <taxon>Agaricomycotina</taxon>
        <taxon>Agaricomycetes</taxon>
        <taxon>Agaricomycetidae</taxon>
        <taxon>Boletales</taxon>
        <taxon>Suillineae</taxon>
        <taxon>Suillaceae</taxon>
        <taxon>Suillus</taxon>
    </lineage>
</organism>
<dbReference type="RefSeq" id="XP_041218720.1">
    <property type="nucleotide sequence ID" value="XM_041377699.1"/>
</dbReference>